<accession>A0ABQ0Q100</accession>
<sequence length="49" mass="5487">MKSALDLLGGGNALPTLNSPSFCQSRSQGKDYSYERPEQACFYEGWRRA</sequence>
<keyword evidence="3" id="KW-1185">Reference proteome</keyword>
<dbReference type="GeneID" id="98311919"/>
<organism evidence="2 3">
    <name type="scientific">Acetobacter malorum DSM 14337</name>
    <dbReference type="NCBI Taxonomy" id="1307910"/>
    <lineage>
        <taxon>Bacteria</taxon>
        <taxon>Pseudomonadati</taxon>
        <taxon>Pseudomonadota</taxon>
        <taxon>Alphaproteobacteria</taxon>
        <taxon>Acetobacterales</taxon>
        <taxon>Acetobacteraceae</taxon>
        <taxon>Acetobacter</taxon>
    </lineage>
</organism>
<dbReference type="Proteomes" id="UP001065047">
    <property type="component" value="Unassembled WGS sequence"/>
</dbReference>
<feature type="region of interest" description="Disordered" evidence="1">
    <location>
        <begin position="1"/>
        <end position="31"/>
    </location>
</feature>
<reference evidence="2" key="1">
    <citation type="submission" date="2013-04" db="EMBL/GenBank/DDBJ databases">
        <title>The genome sequencing project of 58 acetic acid bacteria.</title>
        <authorList>
            <person name="Okamoto-Kainuma A."/>
            <person name="Ishikawa M."/>
            <person name="Umino S."/>
            <person name="Koizumi Y."/>
            <person name="Shiwa Y."/>
            <person name="Yoshikawa H."/>
            <person name="Matsutani M."/>
            <person name="Matsushita K."/>
        </authorList>
    </citation>
    <scope>NUCLEOTIDE SEQUENCE</scope>
    <source>
        <strain evidence="2">DSM 14337</strain>
    </source>
</reference>
<feature type="compositionally biased region" description="Polar residues" evidence="1">
    <location>
        <begin position="15"/>
        <end position="27"/>
    </location>
</feature>
<evidence type="ECO:0000313" key="2">
    <source>
        <dbReference type="EMBL" id="GBQ86450.1"/>
    </source>
</evidence>
<gene>
    <name evidence="2" type="ORF">AA14337_3324</name>
</gene>
<evidence type="ECO:0000313" key="3">
    <source>
        <dbReference type="Proteomes" id="UP001065047"/>
    </source>
</evidence>
<dbReference type="EMBL" id="BAPF01000059">
    <property type="protein sequence ID" value="GBQ86450.1"/>
    <property type="molecule type" value="Genomic_DNA"/>
</dbReference>
<comment type="caution">
    <text evidence="2">The sequence shown here is derived from an EMBL/GenBank/DDBJ whole genome shotgun (WGS) entry which is preliminary data.</text>
</comment>
<dbReference type="RefSeq" id="WP_167375157.1">
    <property type="nucleotide sequence ID" value="NZ_BAPF01000059.1"/>
</dbReference>
<name>A0ABQ0Q100_9PROT</name>
<protein>
    <submittedName>
        <fullName evidence="2">Uncharacterized protein</fullName>
    </submittedName>
</protein>
<proteinExistence type="predicted"/>
<evidence type="ECO:0000256" key="1">
    <source>
        <dbReference type="SAM" id="MobiDB-lite"/>
    </source>
</evidence>